<evidence type="ECO:0000256" key="4">
    <source>
        <dbReference type="ARBA" id="ARBA00022475"/>
    </source>
</evidence>
<evidence type="ECO:0000256" key="7">
    <source>
        <dbReference type="ARBA" id="ARBA00023136"/>
    </source>
</evidence>
<dbReference type="PANTHER" id="PTHR43297">
    <property type="entry name" value="OLIGOPEPTIDE TRANSPORT ATP-BINDING PROTEIN APPD"/>
    <property type="match status" value="1"/>
</dbReference>
<dbReference type="PANTHER" id="PTHR43297:SF2">
    <property type="entry name" value="DIPEPTIDE TRANSPORT ATP-BINDING PROTEIN DPPD"/>
    <property type="match status" value="1"/>
</dbReference>
<dbReference type="SMART" id="SM00382">
    <property type="entry name" value="AAA"/>
    <property type="match status" value="2"/>
</dbReference>
<evidence type="ECO:0000256" key="1">
    <source>
        <dbReference type="ARBA" id="ARBA00004417"/>
    </source>
</evidence>
<feature type="domain" description="ABC transporter" evidence="8">
    <location>
        <begin position="8"/>
        <end position="256"/>
    </location>
</feature>
<dbReference type="InterPro" id="IPR027417">
    <property type="entry name" value="P-loop_NTPase"/>
</dbReference>
<dbReference type="InterPro" id="IPR050388">
    <property type="entry name" value="ABC_Ni/Peptide_Import"/>
</dbReference>
<evidence type="ECO:0000256" key="5">
    <source>
        <dbReference type="ARBA" id="ARBA00022741"/>
    </source>
</evidence>
<dbReference type="SUPFAM" id="SSF52540">
    <property type="entry name" value="P-loop containing nucleoside triphosphate hydrolases"/>
    <property type="match status" value="2"/>
</dbReference>
<comment type="subcellular location">
    <subcellularLocation>
        <location evidence="1">Cell inner membrane</location>
        <topology evidence="1">Peripheral membrane protein</topology>
    </subcellularLocation>
</comment>
<dbReference type="Pfam" id="PF08352">
    <property type="entry name" value="oligo_HPY"/>
    <property type="match status" value="1"/>
</dbReference>
<dbReference type="InterPro" id="IPR003593">
    <property type="entry name" value="AAA+_ATPase"/>
</dbReference>
<dbReference type="GO" id="GO:0005524">
    <property type="term" value="F:ATP binding"/>
    <property type="evidence" value="ECO:0007669"/>
    <property type="project" value="UniProtKB-KW"/>
</dbReference>
<reference evidence="9" key="1">
    <citation type="submission" date="2019-09" db="EMBL/GenBank/DDBJ databases">
        <title>Characterisation of the sponge microbiome using genome-centric metagenomics.</title>
        <authorList>
            <person name="Engelberts J.P."/>
            <person name="Robbins S.J."/>
            <person name="De Goeij J.M."/>
            <person name="Aranda M."/>
            <person name="Bell S.C."/>
            <person name="Webster N.S."/>
        </authorList>
    </citation>
    <scope>NUCLEOTIDE SEQUENCE</scope>
    <source>
        <strain evidence="9">SB0664_bin_43</strain>
    </source>
</reference>
<name>A0A6B0XY01_9RHOB</name>
<dbReference type="InterPro" id="IPR017871">
    <property type="entry name" value="ABC_transporter-like_CS"/>
</dbReference>
<dbReference type="PROSITE" id="PS50893">
    <property type="entry name" value="ABC_TRANSPORTER_2"/>
    <property type="match status" value="2"/>
</dbReference>
<gene>
    <name evidence="9" type="ORF">F4Y60_05900</name>
</gene>
<dbReference type="InterPro" id="IPR003439">
    <property type="entry name" value="ABC_transporter-like_ATP-bd"/>
</dbReference>
<proteinExistence type="inferred from homology"/>
<keyword evidence="3" id="KW-0813">Transport</keyword>
<organism evidence="9">
    <name type="scientific">Boseongicola sp. SB0664_bin_43</name>
    <dbReference type="NCBI Taxonomy" id="2604844"/>
    <lineage>
        <taxon>Bacteria</taxon>
        <taxon>Pseudomonadati</taxon>
        <taxon>Pseudomonadota</taxon>
        <taxon>Alphaproteobacteria</taxon>
        <taxon>Rhodobacterales</taxon>
        <taxon>Paracoccaceae</taxon>
        <taxon>Boseongicola</taxon>
    </lineage>
</organism>
<dbReference type="InterPro" id="IPR013563">
    <property type="entry name" value="Oligopep_ABC_C"/>
</dbReference>
<accession>A0A6B0XY01</accession>
<sequence>MTKPLLTMRGLAIEGRTEAGWNQIVRGIDLDLMRGEVLGLIGESGAGKSTLGLAAMGFARDGCRFAGGSIRFDGEELISADQELLRRLRGARIAYVAQSAAASFNPAHRLVDQYCETPVRHGILSRAEAEKRALEHYRQMHLPEPETIGFRYPHQVSGGQLQRAMTAMAMASRPDLIIFDEPTTALDVTTQIEVLASIREIVELHGTAAIYITHDLAVVAQMADRIKVLLRGDEVEEAETRTMLADPQEDYTKSLWAVRTFRREEQAAPLPDAQPVVGIRNVDASYGALKVLRRVSFDIHARHTVAVVGESGSGKSTVARVVTGLLAPTTGEVLLDSRPLPKRFRDRSKDQLRQIQMIYQMADTALNPKSRIREIIGYPARFYLGLKGRALDERVREILSMIGLEPGEFIDRLPGELSGGQKQRIGIARALAAEPRFIICDEVTSALDQIVAEGILRLLDQLQSGLDLAYMFITHDLATVRAIADSVVVMKSGEVVEQGSKARVFSPPHHPYTELLLSSVPEMDADWLSNVLASRGGRLDLSGGN</sequence>
<dbReference type="PROSITE" id="PS00211">
    <property type="entry name" value="ABC_TRANSPORTER_1"/>
    <property type="match status" value="1"/>
</dbReference>
<comment type="caution">
    <text evidence="9">The sequence shown here is derived from an EMBL/GenBank/DDBJ whole genome shotgun (WGS) entry which is preliminary data.</text>
</comment>
<evidence type="ECO:0000313" key="9">
    <source>
        <dbReference type="EMBL" id="MXY33614.1"/>
    </source>
</evidence>
<dbReference type="EMBL" id="VXRY01000237">
    <property type="protein sequence ID" value="MXY33614.1"/>
    <property type="molecule type" value="Genomic_DNA"/>
</dbReference>
<comment type="similarity">
    <text evidence="2">Belongs to the ABC transporter superfamily.</text>
</comment>
<evidence type="ECO:0000256" key="2">
    <source>
        <dbReference type="ARBA" id="ARBA00005417"/>
    </source>
</evidence>
<evidence type="ECO:0000256" key="6">
    <source>
        <dbReference type="ARBA" id="ARBA00022840"/>
    </source>
</evidence>
<evidence type="ECO:0000256" key="3">
    <source>
        <dbReference type="ARBA" id="ARBA00022448"/>
    </source>
</evidence>
<keyword evidence="4" id="KW-1003">Cell membrane</keyword>
<dbReference type="GO" id="GO:0005886">
    <property type="term" value="C:plasma membrane"/>
    <property type="evidence" value="ECO:0007669"/>
    <property type="project" value="UniProtKB-SubCell"/>
</dbReference>
<dbReference type="CDD" id="cd03257">
    <property type="entry name" value="ABC_NikE_OppD_transporters"/>
    <property type="match status" value="2"/>
</dbReference>
<dbReference type="GO" id="GO:0015833">
    <property type="term" value="P:peptide transport"/>
    <property type="evidence" value="ECO:0007669"/>
    <property type="project" value="InterPro"/>
</dbReference>
<dbReference type="GO" id="GO:0016887">
    <property type="term" value="F:ATP hydrolysis activity"/>
    <property type="evidence" value="ECO:0007669"/>
    <property type="project" value="InterPro"/>
</dbReference>
<dbReference type="AlphaFoldDB" id="A0A6B0XY01"/>
<dbReference type="Pfam" id="PF00005">
    <property type="entry name" value="ABC_tran"/>
    <property type="match status" value="2"/>
</dbReference>
<feature type="domain" description="ABC transporter" evidence="8">
    <location>
        <begin position="277"/>
        <end position="517"/>
    </location>
</feature>
<keyword evidence="5" id="KW-0547">Nucleotide-binding</keyword>
<evidence type="ECO:0000259" key="8">
    <source>
        <dbReference type="PROSITE" id="PS50893"/>
    </source>
</evidence>
<keyword evidence="7" id="KW-0472">Membrane</keyword>
<dbReference type="Gene3D" id="3.40.50.300">
    <property type="entry name" value="P-loop containing nucleotide triphosphate hydrolases"/>
    <property type="match status" value="2"/>
</dbReference>
<protein>
    <submittedName>
        <fullName evidence="9">ABC transporter ATP-binding protein</fullName>
    </submittedName>
</protein>
<keyword evidence="6 9" id="KW-0067">ATP-binding</keyword>